<organism evidence="2 3">
    <name type="scientific">Bimuria novae-zelandiae CBS 107.79</name>
    <dbReference type="NCBI Taxonomy" id="1447943"/>
    <lineage>
        <taxon>Eukaryota</taxon>
        <taxon>Fungi</taxon>
        <taxon>Dikarya</taxon>
        <taxon>Ascomycota</taxon>
        <taxon>Pezizomycotina</taxon>
        <taxon>Dothideomycetes</taxon>
        <taxon>Pleosporomycetidae</taxon>
        <taxon>Pleosporales</taxon>
        <taxon>Massarineae</taxon>
        <taxon>Didymosphaeriaceae</taxon>
        <taxon>Bimuria</taxon>
    </lineage>
</organism>
<dbReference type="AlphaFoldDB" id="A0A6A5V5X7"/>
<feature type="compositionally biased region" description="Basic residues" evidence="1">
    <location>
        <begin position="151"/>
        <end position="163"/>
    </location>
</feature>
<feature type="region of interest" description="Disordered" evidence="1">
    <location>
        <begin position="56"/>
        <end position="103"/>
    </location>
</feature>
<feature type="compositionally biased region" description="Low complexity" evidence="1">
    <location>
        <begin position="1"/>
        <end position="11"/>
    </location>
</feature>
<dbReference type="EMBL" id="ML976692">
    <property type="protein sequence ID" value="KAF1971669.1"/>
    <property type="molecule type" value="Genomic_DNA"/>
</dbReference>
<protein>
    <submittedName>
        <fullName evidence="2">Uncharacterized protein</fullName>
    </submittedName>
</protein>
<sequence>MSQQHSKSSSSDVARTSDKAFGSLSSTISPQQHYKPSAALSRFCTMPAVQIQAAKDTTVSASFTATSAHRSHRRRKQPRHTPPHIQQHLTEVGPAGSDQPTVNAQGHAYQVHPRPQFSGSQDSTQAPQQTQGLRQNYTTQYYRHPDDSNQRHRTGKGNSHSRKKNSDLALRSRISGGPRNCTPSHSGQADPNILALIGDRSGSTNQHKGSSDPDIRILLGNGGGKTYHHNEVDEREFLKFTKGVTPSITKATTLNSASSLRGVTPSITKTTTLNSPSSRREDRAP</sequence>
<proteinExistence type="predicted"/>
<feature type="compositionally biased region" description="Polar residues" evidence="1">
    <location>
        <begin position="260"/>
        <end position="277"/>
    </location>
</feature>
<feature type="region of interest" description="Disordered" evidence="1">
    <location>
        <begin position="260"/>
        <end position="285"/>
    </location>
</feature>
<accession>A0A6A5V5X7</accession>
<feature type="region of interest" description="Disordered" evidence="1">
    <location>
        <begin position="1"/>
        <end position="36"/>
    </location>
</feature>
<feature type="compositionally biased region" description="Low complexity" evidence="1">
    <location>
        <begin position="57"/>
        <end position="68"/>
    </location>
</feature>
<evidence type="ECO:0000256" key="1">
    <source>
        <dbReference type="SAM" id="MobiDB-lite"/>
    </source>
</evidence>
<feature type="region of interest" description="Disordered" evidence="1">
    <location>
        <begin position="198"/>
        <end position="217"/>
    </location>
</feature>
<feature type="region of interest" description="Disordered" evidence="1">
    <location>
        <begin position="112"/>
        <end position="131"/>
    </location>
</feature>
<feature type="compositionally biased region" description="Polar residues" evidence="1">
    <location>
        <begin position="23"/>
        <end position="34"/>
    </location>
</feature>
<reference evidence="2" key="1">
    <citation type="journal article" date="2020" name="Stud. Mycol.">
        <title>101 Dothideomycetes genomes: a test case for predicting lifestyles and emergence of pathogens.</title>
        <authorList>
            <person name="Haridas S."/>
            <person name="Albert R."/>
            <person name="Binder M."/>
            <person name="Bloem J."/>
            <person name="Labutti K."/>
            <person name="Salamov A."/>
            <person name="Andreopoulos B."/>
            <person name="Baker S."/>
            <person name="Barry K."/>
            <person name="Bills G."/>
            <person name="Bluhm B."/>
            <person name="Cannon C."/>
            <person name="Castanera R."/>
            <person name="Culley D."/>
            <person name="Daum C."/>
            <person name="Ezra D."/>
            <person name="Gonzalez J."/>
            <person name="Henrissat B."/>
            <person name="Kuo A."/>
            <person name="Liang C."/>
            <person name="Lipzen A."/>
            <person name="Lutzoni F."/>
            <person name="Magnuson J."/>
            <person name="Mondo S."/>
            <person name="Nolan M."/>
            <person name="Ohm R."/>
            <person name="Pangilinan J."/>
            <person name="Park H.-J."/>
            <person name="Ramirez L."/>
            <person name="Alfaro M."/>
            <person name="Sun H."/>
            <person name="Tritt A."/>
            <person name="Yoshinaga Y."/>
            <person name="Zwiers L.-H."/>
            <person name="Turgeon B."/>
            <person name="Goodwin S."/>
            <person name="Spatafora J."/>
            <person name="Crous P."/>
            <person name="Grigoriev I."/>
        </authorList>
    </citation>
    <scope>NUCLEOTIDE SEQUENCE</scope>
    <source>
        <strain evidence="2">CBS 107.79</strain>
    </source>
</reference>
<name>A0A6A5V5X7_9PLEO</name>
<gene>
    <name evidence="2" type="ORF">BU23DRAFT_569828</name>
</gene>
<feature type="compositionally biased region" description="Basic residues" evidence="1">
    <location>
        <begin position="69"/>
        <end position="82"/>
    </location>
</feature>
<evidence type="ECO:0000313" key="2">
    <source>
        <dbReference type="EMBL" id="KAF1971669.1"/>
    </source>
</evidence>
<evidence type="ECO:0000313" key="3">
    <source>
        <dbReference type="Proteomes" id="UP000800036"/>
    </source>
</evidence>
<feature type="compositionally biased region" description="Polar residues" evidence="1">
    <location>
        <begin position="117"/>
        <end position="131"/>
    </location>
</feature>
<dbReference type="Proteomes" id="UP000800036">
    <property type="component" value="Unassembled WGS sequence"/>
</dbReference>
<feature type="region of interest" description="Disordered" evidence="1">
    <location>
        <begin position="142"/>
        <end position="192"/>
    </location>
</feature>
<keyword evidence="3" id="KW-1185">Reference proteome</keyword>